<reference evidence="3" key="1">
    <citation type="submission" date="2020-05" db="EMBL/GenBank/DDBJ databases">
        <authorList>
            <person name="Chiriac C."/>
            <person name="Salcher M."/>
            <person name="Ghai R."/>
            <person name="Kavagutti S V."/>
        </authorList>
    </citation>
    <scope>NUCLEOTIDE SEQUENCE</scope>
</reference>
<evidence type="ECO:0000313" key="3">
    <source>
        <dbReference type="EMBL" id="CAB4196186.1"/>
    </source>
</evidence>
<protein>
    <submittedName>
        <fullName evidence="3">Uncharacterized protein</fullName>
    </submittedName>
</protein>
<dbReference type="EMBL" id="LR796438">
    <property type="protein sequence ID" value="CAB4144315.1"/>
    <property type="molecule type" value="Genomic_DNA"/>
</dbReference>
<proteinExistence type="predicted"/>
<accession>A0A6J5RPH4</accession>
<sequence>MIQQSHAEITSFAQKIQGQSKRHYWFVVVLIFRREQRNALGNSVTVELLVVYLNQSSRPRFLLRLVLQQDNLQQHHMFGKQFWLLLHALSCRQKIRHWDQRKAWDPSCGKPLDFSNSSNLSNVNMPSLAAAATKSSSDSERSKYP</sequence>
<organism evidence="3">
    <name type="scientific">uncultured Caudovirales phage</name>
    <dbReference type="NCBI Taxonomy" id="2100421"/>
    <lineage>
        <taxon>Viruses</taxon>
        <taxon>Duplodnaviria</taxon>
        <taxon>Heunggongvirae</taxon>
        <taxon>Uroviricota</taxon>
        <taxon>Caudoviricetes</taxon>
        <taxon>Peduoviridae</taxon>
        <taxon>Maltschvirus</taxon>
        <taxon>Maltschvirus maltsch</taxon>
    </lineage>
</organism>
<gene>
    <name evidence="3" type="ORF">UFOVP1296_62</name>
    <name evidence="1" type="ORF">UFOVP471_32</name>
    <name evidence="2" type="ORF">UFOVP890_62</name>
</gene>
<dbReference type="EMBL" id="LR796845">
    <property type="protein sequence ID" value="CAB4169591.1"/>
    <property type="molecule type" value="Genomic_DNA"/>
</dbReference>
<evidence type="ECO:0000313" key="1">
    <source>
        <dbReference type="EMBL" id="CAB4144315.1"/>
    </source>
</evidence>
<name>A0A6J5RPH4_9CAUD</name>
<dbReference type="EMBL" id="LR797240">
    <property type="protein sequence ID" value="CAB4196186.1"/>
    <property type="molecule type" value="Genomic_DNA"/>
</dbReference>
<evidence type="ECO:0000313" key="2">
    <source>
        <dbReference type="EMBL" id="CAB4169591.1"/>
    </source>
</evidence>